<evidence type="ECO:0000256" key="3">
    <source>
        <dbReference type="ARBA" id="ARBA00022618"/>
    </source>
</evidence>
<dbReference type="PATRIC" id="fig|1461583.4.peg.469"/>
<feature type="coiled-coil region" evidence="7">
    <location>
        <begin position="31"/>
        <end position="65"/>
    </location>
</feature>
<dbReference type="GO" id="GO:0008360">
    <property type="term" value="P:regulation of cell shape"/>
    <property type="evidence" value="ECO:0007669"/>
    <property type="project" value="UniProtKB-KW"/>
</dbReference>
<evidence type="ECO:0000313" key="8">
    <source>
        <dbReference type="EMBL" id="CEA00174.1"/>
    </source>
</evidence>
<dbReference type="PANTHER" id="PTHR35794">
    <property type="entry name" value="CELL DIVISION PROTEIN DIVIVA"/>
    <property type="match status" value="1"/>
</dbReference>
<dbReference type="GO" id="GO:0005737">
    <property type="term" value="C:cytoplasm"/>
    <property type="evidence" value="ECO:0007669"/>
    <property type="project" value="UniProtKB-SubCell"/>
</dbReference>
<evidence type="ECO:0000256" key="1">
    <source>
        <dbReference type="ARBA" id="ARBA00004496"/>
    </source>
</evidence>
<sequence length="101" mass="11807">MERRLTSDQIFEKEFSSSFRGYNTDEVNDFLDIIIEDYNTFEKMVTELQEENRRLKANAGEVVSRRAATNGTPPRTNTQNFDILKRLSNLEKHVFGDKLSE</sequence>
<keyword evidence="2" id="KW-0963">Cytoplasm</keyword>
<reference evidence="8" key="1">
    <citation type="submission" date="2014-07" db="EMBL/GenBank/DDBJ databases">
        <authorList>
            <person name="Urmite Genomes Urmite Genomes"/>
        </authorList>
    </citation>
    <scope>NUCLEOTIDE SEQUENCE</scope>
    <source>
        <strain evidence="8">13S34_air</strain>
    </source>
</reference>
<name>A0A078M1R3_9BACL</name>
<proteinExistence type="predicted"/>
<comment type="subcellular location">
    <subcellularLocation>
        <location evidence="1">Cytoplasm</location>
    </subcellularLocation>
</comment>
<dbReference type="PANTHER" id="PTHR35794:SF1">
    <property type="entry name" value="CELL CYCLE PROTEIN GPSB"/>
    <property type="match status" value="1"/>
</dbReference>
<evidence type="ECO:0000256" key="7">
    <source>
        <dbReference type="SAM" id="Coils"/>
    </source>
</evidence>
<dbReference type="Gene3D" id="6.10.250.660">
    <property type="match status" value="1"/>
</dbReference>
<dbReference type="GO" id="GO:0051301">
    <property type="term" value="P:cell division"/>
    <property type="evidence" value="ECO:0007669"/>
    <property type="project" value="UniProtKB-KW"/>
</dbReference>
<protein>
    <submittedName>
        <fullName evidence="8">Cell cycle protein GpsB</fullName>
    </submittedName>
</protein>
<dbReference type="InterPro" id="IPR007793">
    <property type="entry name" value="DivIVA_fam"/>
</dbReference>
<keyword evidence="5 7" id="KW-0175">Coiled coil</keyword>
<dbReference type="InterPro" id="IPR011229">
    <property type="entry name" value="Cell_cycle_GpsB"/>
</dbReference>
<evidence type="ECO:0000256" key="2">
    <source>
        <dbReference type="ARBA" id="ARBA00022490"/>
    </source>
</evidence>
<evidence type="ECO:0000256" key="5">
    <source>
        <dbReference type="ARBA" id="ARBA00023054"/>
    </source>
</evidence>
<dbReference type="EMBL" id="LN483073">
    <property type="protein sequence ID" value="CEA00174.1"/>
    <property type="molecule type" value="Genomic_DNA"/>
</dbReference>
<evidence type="ECO:0000256" key="4">
    <source>
        <dbReference type="ARBA" id="ARBA00022960"/>
    </source>
</evidence>
<dbReference type="AlphaFoldDB" id="A0A078M1R3"/>
<dbReference type="NCBIfam" id="TIGR03544">
    <property type="entry name" value="DivI1A_domain"/>
    <property type="match status" value="1"/>
</dbReference>
<keyword evidence="4" id="KW-0133">Cell shape</keyword>
<keyword evidence="6" id="KW-0131">Cell cycle</keyword>
<dbReference type="HOGENOM" id="CLU_140309_1_0_9"/>
<dbReference type="InterPro" id="IPR019933">
    <property type="entry name" value="DivIVA_domain"/>
</dbReference>
<evidence type="ECO:0000256" key="6">
    <source>
        <dbReference type="ARBA" id="ARBA00023306"/>
    </source>
</evidence>
<organism evidence="8">
    <name type="scientific">Metalysinibacillus saudimassiliensis</name>
    <dbReference type="NCBI Taxonomy" id="1461583"/>
    <lineage>
        <taxon>Bacteria</taxon>
        <taxon>Bacillati</taxon>
        <taxon>Bacillota</taxon>
        <taxon>Bacilli</taxon>
        <taxon>Bacillales</taxon>
        <taxon>Caryophanaceae</taxon>
        <taxon>Metalysinibacillus</taxon>
    </lineage>
</organism>
<dbReference type="Pfam" id="PF05103">
    <property type="entry name" value="DivIVA"/>
    <property type="match status" value="1"/>
</dbReference>
<dbReference type="NCBIfam" id="NF010725">
    <property type="entry name" value="PRK14127.1"/>
    <property type="match status" value="1"/>
</dbReference>
<keyword evidence="3" id="KW-0132">Cell division</keyword>
<gene>
    <name evidence="8" type="primary">gpsB</name>
    <name evidence="8" type="ORF">BN1050_00497</name>
</gene>
<accession>A0A078M1R3</accession>
<dbReference type="PIRSF" id="PIRSF029938">
    <property type="entry name" value="UCP029938"/>
    <property type="match status" value="1"/>
</dbReference>